<dbReference type="PRINTS" id="PR00792">
    <property type="entry name" value="PEPSIN"/>
</dbReference>
<feature type="active site" evidence="6">
    <location>
        <position position="59"/>
    </location>
</feature>
<dbReference type="InterPro" id="IPR033121">
    <property type="entry name" value="PEPTIDASE_A1"/>
</dbReference>
<evidence type="ECO:0000313" key="10">
    <source>
        <dbReference type="EMBL" id="KAF2096954.1"/>
    </source>
</evidence>
<proteinExistence type="inferred from homology"/>
<evidence type="ECO:0000256" key="4">
    <source>
        <dbReference type="ARBA" id="ARBA00022750"/>
    </source>
</evidence>
<keyword evidence="11" id="KW-1185">Reference proteome</keyword>
<dbReference type="PANTHER" id="PTHR47966:SF65">
    <property type="entry name" value="ASPARTIC-TYPE ENDOPEPTIDASE"/>
    <property type="match status" value="1"/>
</dbReference>
<feature type="disulfide bond" evidence="7">
    <location>
        <begin position="289"/>
        <end position="327"/>
    </location>
</feature>
<feature type="non-terminal residue" evidence="10">
    <location>
        <position position="1"/>
    </location>
</feature>
<evidence type="ECO:0000256" key="1">
    <source>
        <dbReference type="ARBA" id="ARBA00007447"/>
    </source>
</evidence>
<evidence type="ECO:0000256" key="8">
    <source>
        <dbReference type="SAM" id="MobiDB-lite"/>
    </source>
</evidence>
<keyword evidence="3" id="KW-0732">Signal</keyword>
<dbReference type="GO" id="GO:0004190">
    <property type="term" value="F:aspartic-type endopeptidase activity"/>
    <property type="evidence" value="ECO:0007669"/>
    <property type="project" value="UniProtKB-KW"/>
</dbReference>
<keyword evidence="4" id="KW-0064">Aspartyl protease</keyword>
<reference evidence="10" key="1">
    <citation type="journal article" date="2020" name="Stud. Mycol.">
        <title>101 Dothideomycetes genomes: a test case for predicting lifestyles and emergence of pathogens.</title>
        <authorList>
            <person name="Haridas S."/>
            <person name="Albert R."/>
            <person name="Binder M."/>
            <person name="Bloem J."/>
            <person name="Labutti K."/>
            <person name="Salamov A."/>
            <person name="Andreopoulos B."/>
            <person name="Baker S."/>
            <person name="Barry K."/>
            <person name="Bills G."/>
            <person name="Bluhm B."/>
            <person name="Cannon C."/>
            <person name="Castanera R."/>
            <person name="Culley D."/>
            <person name="Daum C."/>
            <person name="Ezra D."/>
            <person name="Gonzalez J."/>
            <person name="Henrissat B."/>
            <person name="Kuo A."/>
            <person name="Liang C."/>
            <person name="Lipzen A."/>
            <person name="Lutzoni F."/>
            <person name="Magnuson J."/>
            <person name="Mondo S."/>
            <person name="Nolan M."/>
            <person name="Ohm R."/>
            <person name="Pangilinan J."/>
            <person name="Park H.-J."/>
            <person name="Ramirez L."/>
            <person name="Alfaro M."/>
            <person name="Sun H."/>
            <person name="Tritt A."/>
            <person name="Yoshinaga Y."/>
            <person name="Zwiers L.-H."/>
            <person name="Turgeon B."/>
            <person name="Goodwin S."/>
            <person name="Spatafora J."/>
            <person name="Crous P."/>
            <person name="Grigoriev I."/>
        </authorList>
    </citation>
    <scope>NUCLEOTIDE SEQUENCE</scope>
    <source>
        <strain evidence="10">CBS 133067</strain>
    </source>
</reference>
<protein>
    <submittedName>
        <fullName evidence="10">Acid protease</fullName>
    </submittedName>
</protein>
<keyword evidence="5" id="KW-0378">Hydrolase</keyword>
<name>A0A9P4M8L9_9PEZI</name>
<dbReference type="InterPro" id="IPR001461">
    <property type="entry name" value="Aspartic_peptidase_A1"/>
</dbReference>
<feature type="compositionally biased region" description="Low complexity" evidence="8">
    <location>
        <begin position="389"/>
        <end position="405"/>
    </location>
</feature>
<feature type="domain" description="Peptidase A1" evidence="9">
    <location>
        <begin position="41"/>
        <end position="362"/>
    </location>
</feature>
<dbReference type="PROSITE" id="PS51767">
    <property type="entry name" value="PEPTIDASE_A1"/>
    <property type="match status" value="1"/>
</dbReference>
<evidence type="ECO:0000256" key="5">
    <source>
        <dbReference type="ARBA" id="ARBA00022801"/>
    </source>
</evidence>
<evidence type="ECO:0000259" key="9">
    <source>
        <dbReference type="PROSITE" id="PS51767"/>
    </source>
</evidence>
<dbReference type="CDD" id="cd05474">
    <property type="entry name" value="SAP_like"/>
    <property type="match status" value="1"/>
</dbReference>
<evidence type="ECO:0000256" key="6">
    <source>
        <dbReference type="PIRSR" id="PIRSR601461-1"/>
    </source>
</evidence>
<dbReference type="Proteomes" id="UP000799772">
    <property type="component" value="Unassembled WGS sequence"/>
</dbReference>
<feature type="region of interest" description="Disordered" evidence="8">
    <location>
        <begin position="380"/>
        <end position="405"/>
    </location>
</feature>
<organism evidence="10 11">
    <name type="scientific">Rhizodiscina lignyota</name>
    <dbReference type="NCBI Taxonomy" id="1504668"/>
    <lineage>
        <taxon>Eukaryota</taxon>
        <taxon>Fungi</taxon>
        <taxon>Dikarya</taxon>
        <taxon>Ascomycota</taxon>
        <taxon>Pezizomycotina</taxon>
        <taxon>Dothideomycetes</taxon>
        <taxon>Pleosporomycetidae</taxon>
        <taxon>Aulographales</taxon>
        <taxon>Rhizodiscinaceae</taxon>
        <taxon>Rhizodiscina</taxon>
    </lineage>
</organism>
<feature type="non-terminal residue" evidence="10">
    <location>
        <position position="405"/>
    </location>
</feature>
<dbReference type="Gene3D" id="2.40.70.10">
    <property type="entry name" value="Acid Proteases"/>
    <property type="match status" value="2"/>
</dbReference>
<gene>
    <name evidence="10" type="ORF">NA57DRAFT_15446</name>
</gene>
<dbReference type="AlphaFoldDB" id="A0A9P4M8L9"/>
<dbReference type="InterPro" id="IPR021109">
    <property type="entry name" value="Peptidase_aspartic_dom_sf"/>
</dbReference>
<dbReference type="EMBL" id="ML978129">
    <property type="protein sequence ID" value="KAF2096954.1"/>
    <property type="molecule type" value="Genomic_DNA"/>
</dbReference>
<evidence type="ECO:0000256" key="7">
    <source>
        <dbReference type="PIRSR" id="PIRSR601461-2"/>
    </source>
</evidence>
<evidence type="ECO:0000313" key="11">
    <source>
        <dbReference type="Proteomes" id="UP000799772"/>
    </source>
</evidence>
<keyword evidence="2 10" id="KW-0645">Protease</keyword>
<feature type="active site" evidence="6">
    <location>
        <position position="253"/>
    </location>
</feature>
<dbReference type="Pfam" id="PF00026">
    <property type="entry name" value="Asp"/>
    <property type="match status" value="1"/>
</dbReference>
<accession>A0A9P4M8L9</accession>
<dbReference type="InterPro" id="IPR033876">
    <property type="entry name" value="SAP-like"/>
</dbReference>
<dbReference type="SUPFAM" id="SSF50630">
    <property type="entry name" value="Acid proteases"/>
    <property type="match status" value="1"/>
</dbReference>
<keyword evidence="7" id="KW-1015">Disulfide bond</keyword>
<comment type="caution">
    <text evidence="10">The sequence shown here is derived from an EMBL/GenBank/DDBJ whole genome shotgun (WGS) entry which is preliminary data.</text>
</comment>
<evidence type="ECO:0000256" key="2">
    <source>
        <dbReference type="ARBA" id="ARBA00022670"/>
    </source>
</evidence>
<dbReference type="PANTHER" id="PTHR47966">
    <property type="entry name" value="BETA-SITE APP-CLEAVING ENZYME, ISOFORM A-RELATED"/>
    <property type="match status" value="1"/>
</dbReference>
<evidence type="ECO:0000256" key="3">
    <source>
        <dbReference type="ARBA" id="ARBA00022729"/>
    </source>
</evidence>
<sequence length="405" mass="43222">VFSLDIKRRFQPDDIAKRLIRVGRRDAVDLTLQSGSGYLPFQANLTIGVPAQVVELLVDLSAGDTWVNVPSSSYCESKSNNCAPFGTYNPDESSTYATVNNNFSVLYSDGNSVTGAYATDTIRFAGGQTLDGVQFGIALDSNADQGVLGLGYTKQEYQAYGENKQPYSNFPQLLVDQGVIKSNAYSLWLNDLSSGIGSILFGGVDSDKYTGPLRTIPITSQGGTQANLLVSLTDLRFGDTAILTKGNITVAVDASTRYTVLPDNITSTILALVGATKYDVNASLWSIDCDQANNQTTLDFTLSWPTVNVSLAELVIHQYGSKGNVECFFGIVNGSEPYVLGDTFLSSTYLVHNLDNNEMSFAQTNFNSTSQNILQITPGKNGVPGAVGSPHTTSTSVTSTGTSAS</sequence>
<dbReference type="GO" id="GO:0006508">
    <property type="term" value="P:proteolysis"/>
    <property type="evidence" value="ECO:0007669"/>
    <property type="project" value="UniProtKB-KW"/>
</dbReference>
<comment type="similarity">
    <text evidence="1">Belongs to the peptidase A1 family.</text>
</comment>
<dbReference type="OrthoDB" id="771136at2759"/>